<comment type="caution">
    <text evidence="5">The sequence shown here is derived from an EMBL/GenBank/DDBJ whole genome shotgun (WGS) entry which is preliminary data.</text>
</comment>
<feature type="region of interest" description="Disordered" evidence="3">
    <location>
        <begin position="762"/>
        <end position="781"/>
    </location>
</feature>
<feature type="compositionally biased region" description="Polar residues" evidence="3">
    <location>
        <begin position="52"/>
        <end position="67"/>
    </location>
</feature>
<evidence type="ECO:0000313" key="6">
    <source>
        <dbReference type="Proteomes" id="UP000030854"/>
    </source>
</evidence>
<feature type="compositionally biased region" description="Polar residues" evidence="3">
    <location>
        <begin position="202"/>
        <end position="250"/>
    </location>
</feature>
<feature type="transmembrane region" description="Helical" evidence="4">
    <location>
        <begin position="1007"/>
        <end position="1025"/>
    </location>
</feature>
<keyword evidence="2" id="KW-0677">Repeat</keyword>
<evidence type="ECO:0000256" key="4">
    <source>
        <dbReference type="SAM" id="Phobius"/>
    </source>
</evidence>
<evidence type="ECO:0000256" key="1">
    <source>
        <dbReference type="ARBA" id="ARBA00022614"/>
    </source>
</evidence>
<dbReference type="SUPFAM" id="SSF52058">
    <property type="entry name" value="L domain-like"/>
    <property type="match status" value="1"/>
</dbReference>
<keyword evidence="6" id="KW-1185">Reference proteome</keyword>
<dbReference type="GO" id="GO:0005737">
    <property type="term" value="C:cytoplasm"/>
    <property type="evidence" value="ECO:0007669"/>
    <property type="project" value="TreeGrafter"/>
</dbReference>
<dbReference type="PROSITE" id="PS51450">
    <property type="entry name" value="LRR"/>
    <property type="match status" value="4"/>
</dbReference>
<protein>
    <submittedName>
        <fullName evidence="5">Putative leucine-rich repeat-containing protein 40</fullName>
    </submittedName>
</protein>
<dbReference type="PANTHER" id="PTHR48051:SF27">
    <property type="entry name" value="LEUCINE-RICH REPEAT-CONTAINING PROTEIN 40"/>
    <property type="match status" value="1"/>
</dbReference>
<dbReference type="STRING" id="52586.A0A0B1PB57"/>
<feature type="region of interest" description="Disordered" evidence="3">
    <location>
        <begin position="263"/>
        <end position="344"/>
    </location>
</feature>
<feature type="compositionally biased region" description="Low complexity" evidence="3">
    <location>
        <begin position="769"/>
        <end position="781"/>
    </location>
</feature>
<dbReference type="InterPro" id="IPR003591">
    <property type="entry name" value="Leu-rich_rpt_typical-subtyp"/>
</dbReference>
<evidence type="ECO:0000313" key="5">
    <source>
        <dbReference type="EMBL" id="KHJ35922.1"/>
    </source>
</evidence>
<feature type="region of interest" description="Disordered" evidence="3">
    <location>
        <begin position="1"/>
        <end position="134"/>
    </location>
</feature>
<keyword evidence="4" id="KW-0812">Transmembrane</keyword>
<dbReference type="OMA" id="SWQIKSG"/>
<keyword evidence="4" id="KW-1133">Transmembrane helix</keyword>
<dbReference type="SMART" id="SM00364">
    <property type="entry name" value="LRR_BAC"/>
    <property type="match status" value="9"/>
</dbReference>
<name>A0A0B1PB57_UNCNE</name>
<dbReference type="PANTHER" id="PTHR48051">
    <property type="match status" value="1"/>
</dbReference>
<feature type="compositionally biased region" description="Low complexity" evidence="3">
    <location>
        <begin position="176"/>
        <end position="186"/>
    </location>
</feature>
<dbReference type="EMBL" id="JNVN01000204">
    <property type="protein sequence ID" value="KHJ35922.1"/>
    <property type="molecule type" value="Genomic_DNA"/>
</dbReference>
<dbReference type="InterPro" id="IPR001611">
    <property type="entry name" value="Leu-rich_rpt"/>
</dbReference>
<dbReference type="SMART" id="SM00369">
    <property type="entry name" value="LRR_TYP"/>
    <property type="match status" value="9"/>
</dbReference>
<dbReference type="Pfam" id="PF00560">
    <property type="entry name" value="LRR_1"/>
    <property type="match status" value="1"/>
</dbReference>
<dbReference type="InterPro" id="IPR032675">
    <property type="entry name" value="LRR_dom_sf"/>
</dbReference>
<accession>A0A0B1PB57</accession>
<dbReference type="Gene3D" id="3.80.10.10">
    <property type="entry name" value="Ribonuclease Inhibitor"/>
    <property type="match status" value="3"/>
</dbReference>
<proteinExistence type="predicted"/>
<feature type="compositionally biased region" description="Basic and acidic residues" evidence="3">
    <location>
        <begin position="163"/>
        <end position="174"/>
    </location>
</feature>
<sequence length="1046" mass="116287">MERPKKSSFKPSAIPRLTRQPESNATIVSSTSREVTHSTKAGFGSFKDTRLRQSASRDQLFISSDNSGLAKPRISSLGQQDQRVSHGSEKYPNSPSSYLNPHHRVSRQHQHTTKSKEEGKSQGPVTSTKNWGEKSIAIQNARPSLSERAVETLQNIPSSPALRSRDSTFFDNDFKSSPNSRPNSRSAYESNDDSSPFRGSYRSFTDNSKNLQLAQNMTPTKRPSKIASSNKTSVLRSVGSNSLTPNGSSIKMNHVSAKSLKYESKPLSPKTIQHRSSMQSLLRKPSASFLQNSKENDPIVIPKRRAPKSFCTSDENSNSDSAHDRVTSELSISETEGKNSRKSSFALREQIAKAKAMKRAASLQVPGQATKDLPIIPPGSSDLRLSIDSSNQNIAQDYPYDLIKKRVRSALTEGKLNISAMGLKELPQEVLQMFNPTNMIEISWGEVVSLHKLVAANNEIEELSNDAFPDIDPNDATEDDETSCCQFYSLETIDLRGNKLTKLPTGLKRLQDLTTLYLSGNQLTNECLHIISEISSLRDLALDNNKLTGQLDVNLCKLKNLVNLNLKQNELICLPDEFSELTQLHVLNVSENKLESLPFEAFLKLPITELMASKNKLTDILIPEAIEKLPYLEILDVTSNSLTSISSAEIKLPALHKLLCASNRLKALPSLTAWPSLITINAADNYIEKLPHGLVALPKIKSVNFHGNQLRLLDEKLGKLESLEIIHLTGNPLREKKFTSMTTSELKRTLLLRIEAEKEEKSSYTEQASLSDNESTSSSTSLVIPSSPAWVVQTSGVLDRSNTLSHSFNPVAAAEVATKYQIKILQLHHNNFRVIPESIAFFTTTLTNLNMSHNELSSDTYLNDNLELPELRELNLSSNTFSSLQPIILNLQAPKLERLDISFNRLSSLPVLRDHFPRLTTLLASHNTIRELLPETIKGMHIVDCSSNELDSLNAKIGLLGGSEGLKHLDVSGNRFKVPRYSILEKGTEAILAWLRDRIPAGRRVKIIFPCIFGFLLCISFGTYLDGVSAASYWGRQILKGCWWEQ</sequence>
<evidence type="ECO:0000256" key="2">
    <source>
        <dbReference type="ARBA" id="ARBA00022737"/>
    </source>
</evidence>
<gene>
    <name evidence="5" type="ORF">EV44_g5565</name>
</gene>
<feature type="region of interest" description="Disordered" evidence="3">
    <location>
        <begin position="155"/>
        <end position="250"/>
    </location>
</feature>
<dbReference type="HOGENOM" id="CLU_007408_0_0_1"/>
<feature type="compositionally biased region" description="Polar residues" evidence="3">
    <location>
        <begin position="270"/>
        <end position="280"/>
    </location>
</feature>
<organism evidence="5 6">
    <name type="scientific">Uncinula necator</name>
    <name type="common">Grape powdery mildew</name>
    <dbReference type="NCBI Taxonomy" id="52586"/>
    <lineage>
        <taxon>Eukaryota</taxon>
        <taxon>Fungi</taxon>
        <taxon>Dikarya</taxon>
        <taxon>Ascomycota</taxon>
        <taxon>Pezizomycotina</taxon>
        <taxon>Leotiomycetes</taxon>
        <taxon>Erysiphales</taxon>
        <taxon>Erysiphaceae</taxon>
        <taxon>Erysiphe</taxon>
    </lineage>
</organism>
<feature type="compositionally biased region" description="Polar residues" evidence="3">
    <location>
        <begin position="310"/>
        <end position="320"/>
    </location>
</feature>
<reference evidence="5 6" key="1">
    <citation type="journal article" date="2014" name="BMC Genomics">
        <title>Adaptive genomic structural variation in the grape powdery mildew pathogen, Erysiphe necator.</title>
        <authorList>
            <person name="Jones L."/>
            <person name="Riaz S."/>
            <person name="Morales-Cruz A."/>
            <person name="Amrine K.C."/>
            <person name="McGuire B."/>
            <person name="Gubler W.D."/>
            <person name="Walker M.A."/>
            <person name="Cantu D."/>
        </authorList>
    </citation>
    <scope>NUCLEOTIDE SEQUENCE [LARGE SCALE GENOMIC DNA]</scope>
    <source>
        <strain evidence="6">c</strain>
    </source>
</reference>
<feature type="compositionally biased region" description="Basic residues" evidence="3">
    <location>
        <begin position="101"/>
        <end position="113"/>
    </location>
</feature>
<dbReference type="Proteomes" id="UP000030854">
    <property type="component" value="Unassembled WGS sequence"/>
</dbReference>
<feature type="compositionally biased region" description="Polar residues" evidence="3">
    <location>
        <begin position="20"/>
        <end position="33"/>
    </location>
</feature>
<dbReference type="AlphaFoldDB" id="A0A0B1PB57"/>
<evidence type="ECO:0000256" key="3">
    <source>
        <dbReference type="SAM" id="MobiDB-lite"/>
    </source>
</evidence>
<dbReference type="InterPro" id="IPR050216">
    <property type="entry name" value="LRR_domain-containing"/>
</dbReference>
<keyword evidence="1" id="KW-0433">Leucine-rich repeat</keyword>
<keyword evidence="4" id="KW-0472">Membrane</keyword>
<dbReference type="SUPFAM" id="SSF52075">
    <property type="entry name" value="Outer arm dynein light chain 1"/>
    <property type="match status" value="1"/>
</dbReference>